<dbReference type="Proteomes" id="UP000095743">
    <property type="component" value="Chromosome"/>
</dbReference>
<dbReference type="GO" id="GO:0016052">
    <property type="term" value="P:carbohydrate catabolic process"/>
    <property type="evidence" value="ECO:0007669"/>
    <property type="project" value="TreeGrafter"/>
</dbReference>
<dbReference type="InterPro" id="IPR013341">
    <property type="entry name" value="Mandelate_racemase_N_dom"/>
</dbReference>
<evidence type="ECO:0000259" key="4">
    <source>
        <dbReference type="SMART" id="SM00922"/>
    </source>
</evidence>
<gene>
    <name evidence="5" type="ORF">Gferi_22330</name>
</gene>
<dbReference type="SUPFAM" id="SSF51604">
    <property type="entry name" value="Enolase C-terminal domain-like"/>
    <property type="match status" value="1"/>
</dbReference>
<evidence type="ECO:0000256" key="1">
    <source>
        <dbReference type="ARBA" id="ARBA00001946"/>
    </source>
</evidence>
<name>A0A1D8GMI8_9FIRM</name>
<dbReference type="Pfam" id="PF02746">
    <property type="entry name" value="MR_MLE_N"/>
    <property type="match status" value="1"/>
</dbReference>
<dbReference type="OrthoDB" id="9775391at2"/>
<dbReference type="PANTHER" id="PTHR13794">
    <property type="entry name" value="ENOLASE SUPERFAMILY, MANDELATE RACEMASE"/>
    <property type="match status" value="1"/>
</dbReference>
<dbReference type="EMBL" id="CP017269">
    <property type="protein sequence ID" value="AOT72032.1"/>
    <property type="molecule type" value="Genomic_DNA"/>
</dbReference>
<dbReference type="SMART" id="SM00922">
    <property type="entry name" value="MR_MLE"/>
    <property type="match status" value="1"/>
</dbReference>
<evidence type="ECO:0000256" key="3">
    <source>
        <dbReference type="ARBA" id="ARBA00022842"/>
    </source>
</evidence>
<dbReference type="GO" id="GO:0016836">
    <property type="term" value="F:hydro-lyase activity"/>
    <property type="evidence" value="ECO:0007669"/>
    <property type="project" value="TreeGrafter"/>
</dbReference>
<evidence type="ECO:0000256" key="2">
    <source>
        <dbReference type="ARBA" id="ARBA00022723"/>
    </source>
</evidence>
<keyword evidence="6" id="KW-1185">Reference proteome</keyword>
<dbReference type="CDD" id="cd03316">
    <property type="entry name" value="MR_like"/>
    <property type="match status" value="1"/>
</dbReference>
<sequence>MTRIKDVKIYKATSQISRAIADATHNISEISFYIVELITNKDIKGQGYLLSFHYSPKAIEGALKDLKAFMLERQYHIYETVKMKQNYEIETEYFGNIGLQRWAAATFNVAMWDAWGHELNQPIWKIIGGSNTKIPVYGSGGWLSYTDEELLNEVLDYKQRGFKAVKIKVGSKDIERDIQRISKVREAVGTNVKIMMDANQGMDIPSAIKLSRWATDMGIHWFEEPIAHDDFAGYEIIRNKTSVALAMGEREYDCTALKELIRRNAIDLWQPDIIRIGGVEEWRNSAALAILNNIPVLPHYYKDYDVPLLATISNAYGAESFDWIDEIIDNRMIIENGYAYLRGGNGWGFKFKEEFLNEVK</sequence>
<dbReference type="AlphaFoldDB" id="A0A1D8GMI8"/>
<feature type="domain" description="Mandelate racemase/muconate lactonizing enzyme C-terminal" evidence="4">
    <location>
        <begin position="147"/>
        <end position="244"/>
    </location>
</feature>
<keyword evidence="3" id="KW-0460">Magnesium</keyword>
<dbReference type="STRING" id="1424294.Gferi_22330"/>
<dbReference type="Pfam" id="PF13378">
    <property type="entry name" value="MR_MLE_C"/>
    <property type="match status" value="1"/>
</dbReference>
<organism evidence="5 6">
    <name type="scientific">Geosporobacter ferrireducens</name>
    <dbReference type="NCBI Taxonomy" id="1424294"/>
    <lineage>
        <taxon>Bacteria</taxon>
        <taxon>Bacillati</taxon>
        <taxon>Bacillota</taxon>
        <taxon>Clostridia</taxon>
        <taxon>Peptostreptococcales</taxon>
        <taxon>Thermotaleaceae</taxon>
        <taxon>Geosporobacter</taxon>
    </lineage>
</organism>
<dbReference type="SFLD" id="SFLDS00001">
    <property type="entry name" value="Enolase"/>
    <property type="match status" value="1"/>
</dbReference>
<dbReference type="InterPro" id="IPR029065">
    <property type="entry name" value="Enolase_C-like"/>
</dbReference>
<dbReference type="SFLD" id="SFLDG00179">
    <property type="entry name" value="mandelate_racemase"/>
    <property type="match status" value="1"/>
</dbReference>
<protein>
    <submittedName>
        <fullName evidence="5">Mandelate racemase</fullName>
    </submittedName>
</protein>
<dbReference type="GO" id="GO:0000287">
    <property type="term" value="F:magnesium ion binding"/>
    <property type="evidence" value="ECO:0007669"/>
    <property type="project" value="TreeGrafter"/>
</dbReference>
<comment type="cofactor">
    <cofactor evidence="1">
        <name>Mg(2+)</name>
        <dbReference type="ChEBI" id="CHEBI:18420"/>
    </cofactor>
</comment>
<dbReference type="PANTHER" id="PTHR13794:SF58">
    <property type="entry name" value="MITOCHONDRIAL ENOLASE SUPERFAMILY MEMBER 1"/>
    <property type="match status" value="1"/>
</dbReference>
<dbReference type="InterPro" id="IPR036849">
    <property type="entry name" value="Enolase-like_C_sf"/>
</dbReference>
<accession>A0A1D8GMI8</accession>
<reference evidence="5 6" key="1">
    <citation type="submission" date="2016-09" db="EMBL/GenBank/DDBJ databases">
        <title>Genomic analysis reveals versatility of anaerobic energy metabolism of Geosporobacter ferrireducens IRF9 of phylum Firmicutes.</title>
        <authorList>
            <person name="Kim S.-J."/>
        </authorList>
    </citation>
    <scope>NUCLEOTIDE SEQUENCE [LARGE SCALE GENOMIC DNA]</scope>
    <source>
        <strain evidence="5 6">IRF9</strain>
    </source>
</reference>
<evidence type="ECO:0000313" key="5">
    <source>
        <dbReference type="EMBL" id="AOT72032.1"/>
    </source>
</evidence>
<dbReference type="KEGG" id="gfe:Gferi_22330"/>
<dbReference type="Gene3D" id="3.20.20.120">
    <property type="entry name" value="Enolase-like C-terminal domain"/>
    <property type="match status" value="1"/>
</dbReference>
<dbReference type="InterPro" id="IPR046945">
    <property type="entry name" value="RHMD-like"/>
</dbReference>
<dbReference type="InterPro" id="IPR029017">
    <property type="entry name" value="Enolase-like_N"/>
</dbReference>
<dbReference type="InterPro" id="IPR013342">
    <property type="entry name" value="Mandelate_racemase_C"/>
</dbReference>
<evidence type="ECO:0000313" key="6">
    <source>
        <dbReference type="Proteomes" id="UP000095743"/>
    </source>
</evidence>
<proteinExistence type="predicted"/>
<keyword evidence="2" id="KW-0479">Metal-binding</keyword>
<dbReference type="Gene3D" id="3.30.390.10">
    <property type="entry name" value="Enolase-like, N-terminal domain"/>
    <property type="match status" value="1"/>
</dbReference>
<dbReference type="SUPFAM" id="SSF54826">
    <property type="entry name" value="Enolase N-terminal domain-like"/>
    <property type="match status" value="1"/>
</dbReference>
<dbReference type="RefSeq" id="WP_069980347.1">
    <property type="nucleotide sequence ID" value="NZ_CP017269.1"/>
</dbReference>